<evidence type="ECO:0000313" key="1">
    <source>
        <dbReference type="EMBL" id="MDN3611405.1"/>
    </source>
</evidence>
<evidence type="ECO:0000313" key="2">
    <source>
        <dbReference type="Proteomes" id="UP001238540"/>
    </source>
</evidence>
<name>A0ABT8BZD3_9VIBR</name>
<reference evidence="2" key="1">
    <citation type="journal article" date="2019" name="Int. J. Syst. Evol. Microbiol.">
        <title>The Global Catalogue of Microorganisms (GCM) 10K type strain sequencing project: providing services to taxonomists for standard genome sequencing and annotation.</title>
        <authorList>
            <consortium name="The Broad Institute Genomics Platform"/>
            <consortium name="The Broad Institute Genome Sequencing Center for Infectious Disease"/>
            <person name="Wu L."/>
            <person name="Ma J."/>
        </authorList>
    </citation>
    <scope>NUCLEOTIDE SEQUENCE [LARGE SCALE GENOMIC DNA]</scope>
    <source>
        <strain evidence="2">CECT 7398</strain>
    </source>
</reference>
<accession>A0ABT8BZD3</accession>
<keyword evidence="2" id="KW-1185">Reference proteome</keyword>
<dbReference type="Proteomes" id="UP001238540">
    <property type="component" value="Unassembled WGS sequence"/>
</dbReference>
<sequence>MTANAALRCDIRLAILELSETAKRKESLLNGKFLAASLISHVPELGFIANKHASSLIGVAPITRKRGL</sequence>
<protein>
    <submittedName>
        <fullName evidence="1">Uncharacterized protein</fullName>
    </submittedName>
</protein>
<proteinExistence type="predicted"/>
<organism evidence="1 2">
    <name type="scientific">Vibrio ostreicida</name>
    <dbReference type="NCBI Taxonomy" id="526588"/>
    <lineage>
        <taxon>Bacteria</taxon>
        <taxon>Pseudomonadati</taxon>
        <taxon>Pseudomonadota</taxon>
        <taxon>Gammaproteobacteria</taxon>
        <taxon>Vibrionales</taxon>
        <taxon>Vibrionaceae</taxon>
        <taxon>Vibrio</taxon>
    </lineage>
</organism>
<dbReference type="EMBL" id="JAUFQC010000027">
    <property type="protein sequence ID" value="MDN3611405.1"/>
    <property type="molecule type" value="Genomic_DNA"/>
</dbReference>
<gene>
    <name evidence="1" type="ORF">QWZ16_17535</name>
</gene>
<comment type="caution">
    <text evidence="1">The sequence shown here is derived from an EMBL/GenBank/DDBJ whole genome shotgun (WGS) entry which is preliminary data.</text>
</comment>